<reference evidence="1 2" key="1">
    <citation type="submission" date="2021-12" db="EMBL/GenBank/DDBJ databases">
        <title>Genome sequencing of bacteria with rrn-lacking chromosome and rrn-plasmid.</title>
        <authorList>
            <person name="Anda M."/>
            <person name="Iwasaki W."/>
        </authorList>
    </citation>
    <scope>NUCLEOTIDE SEQUENCE [LARGE SCALE GENOMIC DNA]</scope>
    <source>
        <strain evidence="1 2">NBRC 15940</strain>
    </source>
</reference>
<comment type="caution">
    <text evidence="1">The sequence shown here is derived from an EMBL/GenBank/DDBJ whole genome shotgun (WGS) entry which is preliminary data.</text>
</comment>
<protein>
    <recommendedName>
        <fullName evidence="3">Lipoprotein</fullName>
    </recommendedName>
</protein>
<dbReference type="Proteomes" id="UP001310022">
    <property type="component" value="Unassembled WGS sequence"/>
</dbReference>
<dbReference type="PROSITE" id="PS51257">
    <property type="entry name" value="PROKAR_LIPOPROTEIN"/>
    <property type="match status" value="1"/>
</dbReference>
<name>A0AAN4VZV1_9BACT</name>
<organism evidence="1 2">
    <name type="scientific">Persicobacter diffluens</name>
    <dbReference type="NCBI Taxonomy" id="981"/>
    <lineage>
        <taxon>Bacteria</taxon>
        <taxon>Pseudomonadati</taxon>
        <taxon>Bacteroidota</taxon>
        <taxon>Cytophagia</taxon>
        <taxon>Cytophagales</taxon>
        <taxon>Persicobacteraceae</taxon>
        <taxon>Persicobacter</taxon>
    </lineage>
</organism>
<dbReference type="EMBL" id="BQKE01000001">
    <property type="protein sequence ID" value="GJM61370.1"/>
    <property type="molecule type" value="Genomic_DNA"/>
</dbReference>
<keyword evidence="2" id="KW-1185">Reference proteome</keyword>
<gene>
    <name evidence="1" type="ORF">PEDI_19220</name>
</gene>
<evidence type="ECO:0000313" key="2">
    <source>
        <dbReference type="Proteomes" id="UP001310022"/>
    </source>
</evidence>
<proteinExistence type="predicted"/>
<accession>A0AAN4VZV1</accession>
<dbReference type="AlphaFoldDB" id="A0AAN4VZV1"/>
<dbReference type="RefSeq" id="WP_338236927.1">
    <property type="nucleotide sequence ID" value="NZ_BQKE01000001.1"/>
</dbReference>
<sequence>MKNLFAFIFAAMAFVACENKASEKTTETPEAVTATAPSQEIEVLKASLEVSIIPDSLTINESAVLRADFNGDEQEDLAALIMEGEQIKGVYIVHNDSAKTTFFFDKNSPIQEFEDLNWVSSFTILEAGNTLPEAIADSIAVASTEVIADSLVVTETAISTDSVEDKSLQTAAIKLSASEEVQGGGVLFWDGEGYQWEAIK</sequence>
<evidence type="ECO:0000313" key="1">
    <source>
        <dbReference type="EMBL" id="GJM61370.1"/>
    </source>
</evidence>
<evidence type="ECO:0008006" key="3">
    <source>
        <dbReference type="Google" id="ProtNLM"/>
    </source>
</evidence>